<sequence length="195" mass="21243">MATTCGKIAKDQLYDCNNPIFGGAESTIYIFNRDDIDTITRDATNPLLVTAIALKANARGYKYEGMNKSTAPQVDLVKGDYSTRFNHIVNFLVFKNTSETKQEIMKMAVGAFFVIIENKMKSGDSVFEIYGLDQGLELAAQTIRNINDAASGGAWTLQLASVTDQEEPRPPASFFVTDLAATRAAIAALTTEPTP</sequence>
<evidence type="ECO:0000313" key="2">
    <source>
        <dbReference type="Proteomes" id="UP001597560"/>
    </source>
</evidence>
<comment type="caution">
    <text evidence="1">The sequence shown here is derived from an EMBL/GenBank/DDBJ whole genome shotgun (WGS) entry which is preliminary data.</text>
</comment>
<organism evidence="1 2">
    <name type="scientific">Olivibacter jilunii</name>
    <dbReference type="NCBI Taxonomy" id="985016"/>
    <lineage>
        <taxon>Bacteria</taxon>
        <taxon>Pseudomonadati</taxon>
        <taxon>Bacteroidota</taxon>
        <taxon>Sphingobacteriia</taxon>
        <taxon>Sphingobacteriales</taxon>
        <taxon>Sphingobacteriaceae</taxon>
        <taxon>Olivibacter</taxon>
    </lineage>
</organism>
<name>A0ABW6AZC3_9SPHI</name>
<evidence type="ECO:0008006" key="3">
    <source>
        <dbReference type="Google" id="ProtNLM"/>
    </source>
</evidence>
<dbReference type="RefSeq" id="WP_377609852.1">
    <property type="nucleotide sequence ID" value="NZ_JBHUPA010000002.1"/>
</dbReference>
<proteinExistence type="predicted"/>
<accession>A0ABW6AZC3</accession>
<evidence type="ECO:0000313" key="1">
    <source>
        <dbReference type="EMBL" id="MFD2961618.1"/>
    </source>
</evidence>
<protein>
    <recommendedName>
        <fullName evidence="3">TerD domain-containing protein</fullName>
    </recommendedName>
</protein>
<reference evidence="2" key="1">
    <citation type="journal article" date="2019" name="Int. J. Syst. Evol. Microbiol.">
        <title>The Global Catalogue of Microorganisms (GCM) 10K type strain sequencing project: providing services to taxonomists for standard genome sequencing and annotation.</title>
        <authorList>
            <consortium name="The Broad Institute Genomics Platform"/>
            <consortium name="The Broad Institute Genome Sequencing Center for Infectious Disease"/>
            <person name="Wu L."/>
            <person name="Ma J."/>
        </authorList>
    </citation>
    <scope>NUCLEOTIDE SEQUENCE [LARGE SCALE GENOMIC DNA]</scope>
    <source>
        <strain evidence="2">KCTC 23098</strain>
    </source>
</reference>
<gene>
    <name evidence="1" type="ORF">ACFS6J_07475</name>
</gene>
<dbReference type="Proteomes" id="UP001597560">
    <property type="component" value="Unassembled WGS sequence"/>
</dbReference>
<keyword evidence="2" id="KW-1185">Reference proteome</keyword>
<dbReference type="EMBL" id="JBHUPA010000002">
    <property type="protein sequence ID" value="MFD2961618.1"/>
    <property type="molecule type" value="Genomic_DNA"/>
</dbReference>